<dbReference type="GO" id="GO:0046872">
    <property type="term" value="F:metal ion binding"/>
    <property type="evidence" value="ECO:0007669"/>
    <property type="project" value="UniProtKB-KW"/>
</dbReference>
<evidence type="ECO:0000313" key="7">
    <source>
        <dbReference type="Proteomes" id="UP000808337"/>
    </source>
</evidence>
<organism evidence="6 7">
    <name type="scientific">Candidatus Opimibacter skivensis</name>
    <dbReference type="NCBI Taxonomy" id="2982028"/>
    <lineage>
        <taxon>Bacteria</taxon>
        <taxon>Pseudomonadati</taxon>
        <taxon>Bacteroidota</taxon>
        <taxon>Saprospiria</taxon>
        <taxon>Saprospirales</taxon>
        <taxon>Saprospiraceae</taxon>
        <taxon>Candidatus Opimibacter</taxon>
    </lineage>
</organism>
<dbReference type="CDD" id="cd08916">
    <property type="entry name" value="TrHb3_P"/>
    <property type="match status" value="1"/>
</dbReference>
<dbReference type="InterPro" id="IPR009050">
    <property type="entry name" value="Globin-like_sf"/>
</dbReference>
<sequence>MKDITTEEDIKQLIDSFYTRVRQDDVIGYIFNDVAHIDWDHHLPRIYAFWEFLLLGKDTYRGNPFEAHKKLNEKVKLKQGHFDRWVQLFIQSVDTQFAGLNAEEAKNKAKLIAMTWIPKFSES</sequence>
<keyword evidence="4 5" id="KW-0408">Iron</keyword>
<evidence type="ECO:0000256" key="5">
    <source>
        <dbReference type="PIRSR" id="PIRSR601486-1"/>
    </source>
</evidence>
<accession>A0A9D7STB4</accession>
<evidence type="ECO:0000256" key="1">
    <source>
        <dbReference type="ARBA" id="ARBA00022448"/>
    </source>
</evidence>
<dbReference type="InterPro" id="IPR001486">
    <property type="entry name" value="Hemoglobin_trunc"/>
</dbReference>
<dbReference type="AlphaFoldDB" id="A0A9D7STB4"/>
<evidence type="ECO:0000256" key="3">
    <source>
        <dbReference type="ARBA" id="ARBA00022723"/>
    </source>
</evidence>
<dbReference type="InterPro" id="IPR012292">
    <property type="entry name" value="Globin/Proto"/>
</dbReference>
<dbReference type="GO" id="GO:0020037">
    <property type="term" value="F:heme binding"/>
    <property type="evidence" value="ECO:0007669"/>
    <property type="project" value="InterPro"/>
</dbReference>
<dbReference type="EMBL" id="JADKGY010000006">
    <property type="protein sequence ID" value="MBK9982712.1"/>
    <property type="molecule type" value="Genomic_DNA"/>
</dbReference>
<feature type="binding site" description="distal binding residue" evidence="5">
    <location>
        <position position="68"/>
    </location>
    <ligand>
        <name>heme</name>
        <dbReference type="ChEBI" id="CHEBI:30413"/>
    </ligand>
    <ligandPart>
        <name>Fe</name>
        <dbReference type="ChEBI" id="CHEBI:18248"/>
    </ligandPart>
</feature>
<evidence type="ECO:0000256" key="2">
    <source>
        <dbReference type="ARBA" id="ARBA00022617"/>
    </source>
</evidence>
<keyword evidence="3 5" id="KW-0479">Metal-binding</keyword>
<evidence type="ECO:0000313" key="6">
    <source>
        <dbReference type="EMBL" id="MBK9982712.1"/>
    </source>
</evidence>
<evidence type="ECO:0000256" key="4">
    <source>
        <dbReference type="ARBA" id="ARBA00023004"/>
    </source>
</evidence>
<keyword evidence="1" id="KW-0813">Transport</keyword>
<gene>
    <name evidence="6" type="ORF">IPP15_09865</name>
</gene>
<dbReference type="Gene3D" id="1.10.490.10">
    <property type="entry name" value="Globins"/>
    <property type="match status" value="1"/>
</dbReference>
<comment type="caution">
    <text evidence="6">The sequence shown here is derived from an EMBL/GenBank/DDBJ whole genome shotgun (WGS) entry which is preliminary data.</text>
</comment>
<protein>
    <submittedName>
        <fullName evidence="6">Group III truncated hemoglobin</fullName>
    </submittedName>
</protein>
<dbReference type="Proteomes" id="UP000808337">
    <property type="component" value="Unassembled WGS sequence"/>
</dbReference>
<reference evidence="6 7" key="1">
    <citation type="submission" date="2020-10" db="EMBL/GenBank/DDBJ databases">
        <title>Connecting structure to function with the recovery of over 1000 high-quality activated sludge metagenome-assembled genomes encoding full-length rRNA genes using long-read sequencing.</title>
        <authorList>
            <person name="Singleton C.M."/>
            <person name="Petriglieri F."/>
            <person name="Kristensen J.M."/>
            <person name="Kirkegaard R.H."/>
            <person name="Michaelsen T.Y."/>
            <person name="Andersen M.H."/>
            <person name="Karst S.M."/>
            <person name="Dueholm M.S."/>
            <person name="Nielsen P.H."/>
            <person name="Albertsen M."/>
        </authorList>
    </citation>
    <scope>NUCLEOTIDE SEQUENCE [LARGE SCALE GENOMIC DNA]</scope>
    <source>
        <strain evidence="6">Ribe_18-Q3-R11-54_MAXAC.273</strain>
    </source>
</reference>
<dbReference type="SUPFAM" id="SSF46458">
    <property type="entry name" value="Globin-like"/>
    <property type="match status" value="1"/>
</dbReference>
<keyword evidence="2 5" id="KW-0349">Heme</keyword>
<dbReference type="Pfam" id="PF01152">
    <property type="entry name" value="Bac_globin"/>
    <property type="match status" value="1"/>
</dbReference>
<dbReference type="GO" id="GO:0019825">
    <property type="term" value="F:oxygen binding"/>
    <property type="evidence" value="ECO:0007669"/>
    <property type="project" value="InterPro"/>
</dbReference>
<proteinExistence type="predicted"/>
<name>A0A9D7STB4_9BACT</name>